<keyword evidence="5" id="KW-0297">G-protein coupled receptor</keyword>
<organism evidence="11 12">
    <name type="scientific">Necator americanus</name>
    <name type="common">Human hookworm</name>
    <dbReference type="NCBI Taxonomy" id="51031"/>
    <lineage>
        <taxon>Eukaryota</taxon>
        <taxon>Metazoa</taxon>
        <taxon>Ecdysozoa</taxon>
        <taxon>Nematoda</taxon>
        <taxon>Chromadorea</taxon>
        <taxon>Rhabditida</taxon>
        <taxon>Rhabditina</taxon>
        <taxon>Rhabditomorpha</taxon>
        <taxon>Strongyloidea</taxon>
        <taxon>Ancylostomatidae</taxon>
        <taxon>Bunostominae</taxon>
        <taxon>Necator</taxon>
    </lineage>
</organism>
<dbReference type="GO" id="GO:0004993">
    <property type="term" value="F:G protein-coupled serotonin receptor activity"/>
    <property type="evidence" value="ECO:0007669"/>
    <property type="project" value="TreeGrafter"/>
</dbReference>
<dbReference type="GO" id="GO:0030425">
    <property type="term" value="C:dendrite"/>
    <property type="evidence" value="ECO:0007669"/>
    <property type="project" value="TreeGrafter"/>
</dbReference>
<dbReference type="PANTHER" id="PTHR24247">
    <property type="entry name" value="5-HYDROXYTRYPTAMINE RECEPTOR"/>
    <property type="match status" value="1"/>
</dbReference>
<reference evidence="12" key="1">
    <citation type="journal article" date="2014" name="Nat. Genet.">
        <title>Genome of the human hookworm Necator americanus.</title>
        <authorList>
            <person name="Tang Y.T."/>
            <person name="Gao X."/>
            <person name="Rosa B.A."/>
            <person name="Abubucker S."/>
            <person name="Hallsworth-Pepin K."/>
            <person name="Martin J."/>
            <person name="Tyagi R."/>
            <person name="Heizer E."/>
            <person name="Zhang X."/>
            <person name="Bhonagiri-Palsikar V."/>
            <person name="Minx P."/>
            <person name="Warren W.C."/>
            <person name="Wang Q."/>
            <person name="Zhan B."/>
            <person name="Hotez P.J."/>
            <person name="Sternberg P.W."/>
            <person name="Dougall A."/>
            <person name="Gaze S.T."/>
            <person name="Mulvenna J."/>
            <person name="Sotillo J."/>
            <person name="Ranganathan S."/>
            <person name="Rabelo E.M."/>
            <person name="Wilson R.K."/>
            <person name="Felgner P.L."/>
            <person name="Bethony J."/>
            <person name="Hawdon J.M."/>
            <person name="Gasser R.B."/>
            <person name="Loukas A."/>
            <person name="Mitreva M."/>
        </authorList>
    </citation>
    <scope>NUCLEOTIDE SEQUENCE [LARGE SCALE GENOMIC DNA]</scope>
</reference>
<dbReference type="AlphaFoldDB" id="W2SXH4"/>
<dbReference type="GO" id="GO:0007197">
    <property type="term" value="P:adenylate cyclase-inhibiting G protein-coupled acetylcholine receptor signaling pathway"/>
    <property type="evidence" value="ECO:0007669"/>
    <property type="project" value="TreeGrafter"/>
</dbReference>
<dbReference type="PROSITE" id="PS50262">
    <property type="entry name" value="G_PROTEIN_RECEP_F1_2"/>
    <property type="match status" value="1"/>
</dbReference>
<proteinExistence type="predicted"/>
<dbReference type="EMBL" id="KI660369">
    <property type="protein sequence ID" value="ETN74315.1"/>
    <property type="molecule type" value="Genomic_DNA"/>
</dbReference>
<sequence length="146" mass="16092">MSDAGSVLWALLMALLSIITVIGNLAVLLSYYLDKNIRHPSNYFIFSLAVSDLSRKRLHPKRSNGVSSCNPVWIFASPTWTVAYTAASSRFDAVISIQKVPKLGANELVRCAGGRTRFAAAIQRTSRVGGTHKLPSRLRRQTDFVI</sequence>
<dbReference type="OrthoDB" id="10071887at2759"/>
<feature type="domain" description="G-protein coupled receptors family 1 profile" evidence="10">
    <location>
        <begin position="23"/>
        <end position="53"/>
    </location>
</feature>
<dbReference type="KEGG" id="nai:NECAME_13059"/>
<evidence type="ECO:0000256" key="7">
    <source>
        <dbReference type="ARBA" id="ARBA00023170"/>
    </source>
</evidence>
<dbReference type="Gene3D" id="1.20.1070.10">
    <property type="entry name" value="Rhodopsin 7-helix transmembrane proteins"/>
    <property type="match status" value="1"/>
</dbReference>
<dbReference type="InterPro" id="IPR017452">
    <property type="entry name" value="GPCR_Rhodpsn_7TM"/>
</dbReference>
<evidence type="ECO:0000256" key="4">
    <source>
        <dbReference type="ARBA" id="ARBA00022989"/>
    </source>
</evidence>
<comment type="subcellular location">
    <subcellularLocation>
        <location evidence="1">Cell membrane</location>
        <topology evidence="1">Multi-pass membrane protein</topology>
    </subcellularLocation>
</comment>
<dbReference type="PANTHER" id="PTHR24247:SF191">
    <property type="entry name" value="MUSCARINIC ACETYLCHOLINE RECEPTOR, B-TYPE, ISOFORM A"/>
    <property type="match status" value="1"/>
</dbReference>
<keyword evidence="7" id="KW-0675">Receptor</keyword>
<keyword evidence="3 9" id="KW-0812">Transmembrane</keyword>
<evidence type="ECO:0000256" key="8">
    <source>
        <dbReference type="ARBA" id="ARBA00023224"/>
    </source>
</evidence>
<accession>W2SXH4</accession>
<keyword evidence="8" id="KW-0807">Transducer</keyword>
<dbReference type="GO" id="GO:0007187">
    <property type="term" value="P:G protein-coupled receptor signaling pathway, coupled to cyclic nucleotide second messenger"/>
    <property type="evidence" value="ECO:0007669"/>
    <property type="project" value="TreeGrafter"/>
</dbReference>
<evidence type="ECO:0000256" key="5">
    <source>
        <dbReference type="ARBA" id="ARBA00023040"/>
    </source>
</evidence>
<dbReference type="Proteomes" id="UP000053676">
    <property type="component" value="Unassembled WGS sequence"/>
</dbReference>
<evidence type="ECO:0000256" key="6">
    <source>
        <dbReference type="ARBA" id="ARBA00023136"/>
    </source>
</evidence>
<dbReference type="InterPro" id="IPR000276">
    <property type="entry name" value="GPCR_Rhodpsn"/>
</dbReference>
<gene>
    <name evidence="11" type="ORF">NECAME_13059</name>
</gene>
<evidence type="ECO:0000259" key="10">
    <source>
        <dbReference type="PROSITE" id="PS50262"/>
    </source>
</evidence>
<feature type="transmembrane region" description="Helical" evidence="9">
    <location>
        <begin position="6"/>
        <end position="33"/>
    </location>
</feature>
<keyword evidence="4 9" id="KW-1133">Transmembrane helix</keyword>
<dbReference type="GO" id="GO:0016907">
    <property type="term" value="F:G protein-coupled acetylcholine receptor activity"/>
    <property type="evidence" value="ECO:0007669"/>
    <property type="project" value="TreeGrafter"/>
</dbReference>
<dbReference type="SUPFAM" id="SSF81321">
    <property type="entry name" value="Family A G protein-coupled receptor-like"/>
    <property type="match status" value="1"/>
</dbReference>
<dbReference type="GO" id="GO:0045202">
    <property type="term" value="C:synapse"/>
    <property type="evidence" value="ECO:0007669"/>
    <property type="project" value="TreeGrafter"/>
</dbReference>
<evidence type="ECO:0000256" key="3">
    <source>
        <dbReference type="ARBA" id="ARBA00022692"/>
    </source>
</evidence>
<keyword evidence="6 9" id="KW-0472">Membrane</keyword>
<evidence type="ECO:0000256" key="1">
    <source>
        <dbReference type="ARBA" id="ARBA00004651"/>
    </source>
</evidence>
<protein>
    <recommendedName>
        <fullName evidence="10">G-protein coupled receptors family 1 profile domain-containing protein</fullName>
    </recommendedName>
</protein>
<keyword evidence="2" id="KW-1003">Cell membrane</keyword>
<evidence type="ECO:0000256" key="9">
    <source>
        <dbReference type="SAM" id="Phobius"/>
    </source>
</evidence>
<keyword evidence="12" id="KW-1185">Reference proteome</keyword>
<dbReference type="GO" id="GO:0005886">
    <property type="term" value="C:plasma membrane"/>
    <property type="evidence" value="ECO:0007669"/>
    <property type="project" value="UniProtKB-SubCell"/>
</dbReference>
<evidence type="ECO:0000313" key="12">
    <source>
        <dbReference type="Proteomes" id="UP000053676"/>
    </source>
</evidence>
<name>W2SXH4_NECAM</name>
<evidence type="ECO:0000256" key="2">
    <source>
        <dbReference type="ARBA" id="ARBA00022475"/>
    </source>
</evidence>
<dbReference type="PRINTS" id="PR00237">
    <property type="entry name" value="GPCRRHODOPSN"/>
</dbReference>
<evidence type="ECO:0000313" key="11">
    <source>
        <dbReference type="EMBL" id="ETN74315.1"/>
    </source>
</evidence>